<dbReference type="GO" id="GO:0005737">
    <property type="term" value="C:cytoplasm"/>
    <property type="evidence" value="ECO:0007669"/>
    <property type="project" value="TreeGrafter"/>
</dbReference>
<dbReference type="SUPFAM" id="SSF89550">
    <property type="entry name" value="PHP domain-like"/>
    <property type="match status" value="1"/>
</dbReference>
<keyword evidence="11" id="KW-1185">Reference proteome</keyword>
<dbReference type="UniPathway" id="UPA00031">
    <property type="reaction ID" value="UER00013"/>
</dbReference>
<dbReference type="CDD" id="cd12110">
    <property type="entry name" value="PHP_HisPPase_Hisj_like"/>
    <property type="match status" value="1"/>
</dbReference>
<evidence type="ECO:0000256" key="5">
    <source>
        <dbReference type="ARBA" id="ARBA00022801"/>
    </source>
</evidence>
<feature type="domain" description="PHP" evidence="9">
    <location>
        <begin position="4"/>
        <end position="209"/>
    </location>
</feature>
<proteinExistence type="inferred from homology"/>
<comment type="similarity">
    <text evidence="2 8">Belongs to the PHP hydrolase family. HisK subfamily.</text>
</comment>
<protein>
    <recommendedName>
        <fullName evidence="3 8">Histidinol-phosphatase</fullName>
        <shortName evidence="8">HolPase</shortName>
        <ecNumber evidence="3 8">3.1.3.15</ecNumber>
    </recommendedName>
</protein>
<evidence type="ECO:0000256" key="3">
    <source>
        <dbReference type="ARBA" id="ARBA00013085"/>
    </source>
</evidence>
<dbReference type="eggNOG" id="COG1387">
    <property type="taxonomic scope" value="Bacteria"/>
</dbReference>
<name>A0A173YGV4_9FIRM</name>
<comment type="pathway">
    <text evidence="1 8">Amino-acid biosynthesis; L-histidine biosynthesis; L-histidine from 5-phospho-alpha-D-ribose 1-diphosphate: step 8/9.</text>
</comment>
<dbReference type="InterPro" id="IPR004013">
    <property type="entry name" value="PHP_dom"/>
</dbReference>
<dbReference type="InterPro" id="IPR010140">
    <property type="entry name" value="Histidinol_P_phosphatase_HisJ"/>
</dbReference>
<comment type="catalytic activity">
    <reaction evidence="7 8">
        <text>L-histidinol phosphate + H2O = L-histidinol + phosphate</text>
        <dbReference type="Rhea" id="RHEA:14465"/>
        <dbReference type="ChEBI" id="CHEBI:15377"/>
        <dbReference type="ChEBI" id="CHEBI:43474"/>
        <dbReference type="ChEBI" id="CHEBI:57699"/>
        <dbReference type="ChEBI" id="CHEBI:57980"/>
        <dbReference type="EC" id="3.1.3.15"/>
    </reaction>
</comment>
<dbReference type="OrthoDB" id="9775255at2"/>
<dbReference type="RefSeq" id="WP_055160989.1">
    <property type="nucleotide sequence ID" value="NZ_CABIWZ010000004.1"/>
</dbReference>
<evidence type="ECO:0000256" key="2">
    <source>
        <dbReference type="ARBA" id="ARBA00009152"/>
    </source>
</evidence>
<evidence type="ECO:0000313" key="11">
    <source>
        <dbReference type="Proteomes" id="UP000095546"/>
    </source>
</evidence>
<accession>A0A173YGV4</accession>
<dbReference type="EMBL" id="CYYU01000004">
    <property type="protein sequence ID" value="CUN62235.1"/>
    <property type="molecule type" value="Genomic_DNA"/>
</dbReference>
<dbReference type="GO" id="GO:0000105">
    <property type="term" value="P:L-histidine biosynthetic process"/>
    <property type="evidence" value="ECO:0007669"/>
    <property type="project" value="UniProtKB-UniRule"/>
</dbReference>
<dbReference type="EC" id="3.1.3.15" evidence="3 8"/>
<reference evidence="10 11" key="1">
    <citation type="submission" date="2015-09" db="EMBL/GenBank/DDBJ databases">
        <authorList>
            <consortium name="Pathogen Informatics"/>
        </authorList>
    </citation>
    <scope>NUCLEOTIDE SEQUENCE [LARGE SCALE GENOMIC DNA]</scope>
    <source>
        <strain evidence="10 11">2789STDY5608828</strain>
    </source>
</reference>
<organism evidence="10 11">
    <name type="scientific">Mitsuokella jalaludinii</name>
    <dbReference type="NCBI Taxonomy" id="187979"/>
    <lineage>
        <taxon>Bacteria</taxon>
        <taxon>Bacillati</taxon>
        <taxon>Bacillota</taxon>
        <taxon>Negativicutes</taxon>
        <taxon>Selenomonadales</taxon>
        <taxon>Selenomonadaceae</taxon>
        <taxon>Mitsuokella</taxon>
    </lineage>
</organism>
<evidence type="ECO:0000259" key="9">
    <source>
        <dbReference type="Pfam" id="PF02811"/>
    </source>
</evidence>
<dbReference type="AlphaFoldDB" id="A0A173YGV4"/>
<gene>
    <name evidence="10" type="ORF">ERS852385_00932</name>
</gene>
<dbReference type="GO" id="GO:0004401">
    <property type="term" value="F:histidinol-phosphatase activity"/>
    <property type="evidence" value="ECO:0007669"/>
    <property type="project" value="UniProtKB-UniRule"/>
</dbReference>
<keyword evidence="4 8" id="KW-0028">Amino-acid biosynthesis</keyword>
<dbReference type="PANTHER" id="PTHR21039">
    <property type="entry name" value="HISTIDINOL PHOSPHATASE-RELATED"/>
    <property type="match status" value="1"/>
</dbReference>
<dbReference type="PANTHER" id="PTHR21039:SF0">
    <property type="entry name" value="HISTIDINOL-PHOSPHATASE"/>
    <property type="match status" value="1"/>
</dbReference>
<evidence type="ECO:0000313" key="10">
    <source>
        <dbReference type="EMBL" id="CUN62235.1"/>
    </source>
</evidence>
<dbReference type="Pfam" id="PF02811">
    <property type="entry name" value="PHP"/>
    <property type="match status" value="1"/>
</dbReference>
<evidence type="ECO:0000256" key="8">
    <source>
        <dbReference type="RuleBase" id="RU366003"/>
    </source>
</evidence>
<evidence type="ECO:0000256" key="4">
    <source>
        <dbReference type="ARBA" id="ARBA00022605"/>
    </source>
</evidence>
<dbReference type="InterPro" id="IPR016195">
    <property type="entry name" value="Pol/histidinol_Pase-like"/>
</dbReference>
<sequence length="284" mass="33713">MRMDYHMHFEKGSYDETWVEGFFEAAKKRGLAEIGISEHSHTFPEFKDLYYEDLVLDDSFIGTFQQQWLKSNKFKYTLDEYFAFMHKLQQKHRVKIGIEVCNFQDQAKVRDILKDYDFDYIIGSVHFLRGWAYDSSEIKAEWEKHSLEDIYEWYTEEVEKLADSGLYDVLGHPFNIRLFRYLPDFDVTPYLTRVAKALKKADMVVDVNTGTYYRYPIHEISPYPDFMKLAAHYDLPIITTSDAHKPEDCGNYNEMAVDYAKSFGYAGSIRFDKRQRTLVSFDFE</sequence>
<dbReference type="Gene3D" id="3.20.20.140">
    <property type="entry name" value="Metal-dependent hydrolases"/>
    <property type="match status" value="1"/>
</dbReference>
<evidence type="ECO:0000256" key="6">
    <source>
        <dbReference type="ARBA" id="ARBA00023102"/>
    </source>
</evidence>
<evidence type="ECO:0000256" key="7">
    <source>
        <dbReference type="ARBA" id="ARBA00049158"/>
    </source>
</evidence>
<dbReference type="Proteomes" id="UP000095546">
    <property type="component" value="Unassembled WGS sequence"/>
</dbReference>
<keyword evidence="6 8" id="KW-0368">Histidine biosynthesis</keyword>
<evidence type="ECO:0000256" key="1">
    <source>
        <dbReference type="ARBA" id="ARBA00004970"/>
    </source>
</evidence>
<keyword evidence="5 8" id="KW-0378">Hydrolase</keyword>
<dbReference type="STRING" id="187979.ERS852385_00932"/>